<protein>
    <recommendedName>
        <fullName evidence="9">Cyclic GMP-AMP synthase</fullName>
    </recommendedName>
</protein>
<evidence type="ECO:0000256" key="10">
    <source>
        <dbReference type="ARBA" id="ARBA00048304"/>
    </source>
</evidence>
<dbReference type="HOGENOM" id="CLU_2092620_0_0_3"/>
<dbReference type="AlphaFoldDB" id="B4VU55"/>
<feature type="domain" description="Cyclic GMP-AMP synthase DncV-like nucleotidyltransferase" evidence="11">
    <location>
        <begin position="1"/>
        <end position="71"/>
    </location>
</feature>
<evidence type="ECO:0000256" key="3">
    <source>
        <dbReference type="ARBA" id="ARBA00022723"/>
    </source>
</evidence>
<evidence type="ECO:0000256" key="2">
    <source>
        <dbReference type="ARBA" id="ARBA00022695"/>
    </source>
</evidence>
<evidence type="ECO:0000259" key="11">
    <source>
        <dbReference type="Pfam" id="PF21654"/>
    </source>
</evidence>
<keyword evidence="8" id="KW-0051">Antiviral defense</keyword>
<keyword evidence="6" id="KW-0460">Magnesium</keyword>
<organism evidence="12 13">
    <name type="scientific">Coleofasciculus chthonoplastes PCC 7420</name>
    <dbReference type="NCBI Taxonomy" id="118168"/>
    <lineage>
        <taxon>Bacteria</taxon>
        <taxon>Bacillati</taxon>
        <taxon>Cyanobacteriota</taxon>
        <taxon>Cyanophyceae</taxon>
        <taxon>Coleofasciculales</taxon>
        <taxon>Coleofasciculaceae</taxon>
        <taxon>Coleofasciculus</taxon>
    </lineage>
</organism>
<keyword evidence="4" id="KW-0547">Nucleotide-binding</keyword>
<dbReference type="GO" id="GO:0046872">
    <property type="term" value="F:metal ion binding"/>
    <property type="evidence" value="ECO:0007669"/>
    <property type="project" value="UniProtKB-KW"/>
</dbReference>
<accession>B4VU55</accession>
<dbReference type="Proteomes" id="UP000003835">
    <property type="component" value="Unassembled WGS sequence"/>
</dbReference>
<evidence type="ECO:0000256" key="6">
    <source>
        <dbReference type="ARBA" id="ARBA00022842"/>
    </source>
</evidence>
<comment type="catalytic activity">
    <reaction evidence="10">
        <text>GTP + ATP = 3',3'-cGAMP + 2 diphosphate</text>
        <dbReference type="Rhea" id="RHEA:35647"/>
        <dbReference type="ChEBI" id="CHEBI:30616"/>
        <dbReference type="ChEBI" id="CHEBI:33019"/>
        <dbReference type="ChEBI" id="CHEBI:37565"/>
        <dbReference type="ChEBI" id="CHEBI:71501"/>
    </reaction>
    <physiologicalReaction direction="left-to-right" evidence="10">
        <dbReference type="Rhea" id="RHEA:35648"/>
    </physiologicalReaction>
</comment>
<evidence type="ECO:0000256" key="7">
    <source>
        <dbReference type="ARBA" id="ARBA00023080"/>
    </source>
</evidence>
<dbReference type="GO" id="GO:0051607">
    <property type="term" value="P:defense response to virus"/>
    <property type="evidence" value="ECO:0007669"/>
    <property type="project" value="UniProtKB-KW"/>
</dbReference>
<dbReference type="GO" id="GO:0005524">
    <property type="term" value="F:ATP binding"/>
    <property type="evidence" value="ECO:0007669"/>
    <property type="project" value="UniProtKB-KW"/>
</dbReference>
<evidence type="ECO:0000256" key="1">
    <source>
        <dbReference type="ARBA" id="ARBA00022679"/>
    </source>
</evidence>
<keyword evidence="3" id="KW-0479">Metal-binding</keyword>
<name>B4VU55_9CYAN</name>
<evidence type="ECO:0000256" key="8">
    <source>
        <dbReference type="ARBA" id="ARBA00023118"/>
    </source>
</evidence>
<evidence type="ECO:0000313" key="12">
    <source>
        <dbReference type="EMBL" id="EDX74626.1"/>
    </source>
</evidence>
<keyword evidence="2" id="KW-0548">Nucleotidyltransferase</keyword>
<keyword evidence="7" id="KW-0546">Nucleotide metabolism</keyword>
<dbReference type="STRING" id="118168.MC7420_6104"/>
<evidence type="ECO:0000256" key="9">
    <source>
        <dbReference type="ARBA" id="ARBA00044145"/>
    </source>
</evidence>
<keyword evidence="1" id="KW-0808">Transferase</keyword>
<dbReference type="EMBL" id="DS989852">
    <property type="protein sequence ID" value="EDX74626.1"/>
    <property type="molecule type" value="Genomic_DNA"/>
</dbReference>
<evidence type="ECO:0000313" key="13">
    <source>
        <dbReference type="Proteomes" id="UP000003835"/>
    </source>
</evidence>
<reference evidence="12 13" key="1">
    <citation type="submission" date="2008-07" db="EMBL/GenBank/DDBJ databases">
        <authorList>
            <person name="Tandeau de Marsac N."/>
            <person name="Ferriera S."/>
            <person name="Johnson J."/>
            <person name="Kravitz S."/>
            <person name="Beeson K."/>
            <person name="Sutton G."/>
            <person name="Rogers Y.-H."/>
            <person name="Friedman R."/>
            <person name="Frazier M."/>
            <person name="Venter J.C."/>
        </authorList>
    </citation>
    <scope>NUCLEOTIDE SEQUENCE [LARGE SCALE GENOMIC DNA]</scope>
    <source>
        <strain evidence="12 13">PCC 7420</strain>
    </source>
</reference>
<keyword evidence="5" id="KW-0067">ATP-binding</keyword>
<dbReference type="GO" id="GO:0016779">
    <property type="term" value="F:nucleotidyltransferase activity"/>
    <property type="evidence" value="ECO:0007669"/>
    <property type="project" value="UniProtKB-KW"/>
</dbReference>
<evidence type="ECO:0000256" key="4">
    <source>
        <dbReference type="ARBA" id="ARBA00022741"/>
    </source>
</evidence>
<keyword evidence="13" id="KW-1185">Reference proteome</keyword>
<sequence>MNTIIEPLDGEFDIDDGIYFKLKAKPLQAVSTFHKWIWEAVNGHTKQNPIDKQTCVRLVYAGQYHLDLPIYYIIEGQTPYLAHKGRGWIQSDPREFRKWFNDKADNDGQLKRIVRY</sequence>
<dbReference type="GO" id="GO:0009117">
    <property type="term" value="P:nucleotide metabolic process"/>
    <property type="evidence" value="ECO:0007669"/>
    <property type="project" value="UniProtKB-KW"/>
</dbReference>
<dbReference type="Pfam" id="PF21654">
    <property type="entry name" value="DncV-like_NTFase"/>
    <property type="match status" value="1"/>
</dbReference>
<proteinExistence type="predicted"/>
<evidence type="ECO:0000256" key="5">
    <source>
        <dbReference type="ARBA" id="ARBA00022840"/>
    </source>
</evidence>
<dbReference type="InterPro" id="IPR048445">
    <property type="entry name" value="DncV-like_NTFase"/>
</dbReference>
<gene>
    <name evidence="12" type="ORF">MC7420_6104</name>
</gene>